<dbReference type="SUPFAM" id="SSF52266">
    <property type="entry name" value="SGNH hydrolase"/>
    <property type="match status" value="1"/>
</dbReference>
<dbReference type="RefSeq" id="WP_232716570.1">
    <property type="nucleotide sequence ID" value="NZ_FMWG01000009.1"/>
</dbReference>
<protein>
    <submittedName>
        <fullName evidence="2">Acyl-CoA thioesterase-1</fullName>
    </submittedName>
</protein>
<evidence type="ECO:0000313" key="2">
    <source>
        <dbReference type="EMBL" id="SCZ69736.1"/>
    </source>
</evidence>
<dbReference type="STRING" id="1156985.SAMN04488118_109138"/>
<dbReference type="PANTHER" id="PTHR30383">
    <property type="entry name" value="THIOESTERASE 1/PROTEASE 1/LYSOPHOSPHOLIPASE L1"/>
    <property type="match status" value="1"/>
</dbReference>
<dbReference type="PANTHER" id="PTHR30383:SF24">
    <property type="entry name" value="THIOESTERASE 1_PROTEASE 1_LYSOPHOSPHOLIPASE L1"/>
    <property type="match status" value="1"/>
</dbReference>
<evidence type="ECO:0000259" key="1">
    <source>
        <dbReference type="Pfam" id="PF13472"/>
    </source>
</evidence>
<evidence type="ECO:0000313" key="3">
    <source>
        <dbReference type="Proteomes" id="UP000198767"/>
    </source>
</evidence>
<accession>A0A1G5R6Y9</accession>
<dbReference type="InterPro" id="IPR013830">
    <property type="entry name" value="SGNH_hydro"/>
</dbReference>
<dbReference type="InterPro" id="IPR051532">
    <property type="entry name" value="Ester_Hydrolysis_Enzymes"/>
</dbReference>
<dbReference type="GO" id="GO:0004622">
    <property type="term" value="F:phosphatidylcholine lysophospholipase activity"/>
    <property type="evidence" value="ECO:0007669"/>
    <property type="project" value="TreeGrafter"/>
</dbReference>
<proteinExistence type="predicted"/>
<gene>
    <name evidence="2" type="ORF">SAMN04488118_109138</name>
</gene>
<dbReference type="Gene3D" id="3.40.50.1110">
    <property type="entry name" value="SGNH hydrolase"/>
    <property type="match status" value="1"/>
</dbReference>
<dbReference type="InterPro" id="IPR036514">
    <property type="entry name" value="SGNH_hydro_sf"/>
</dbReference>
<name>A0A1G5R6Y9_9RHOB</name>
<feature type="domain" description="SGNH hydrolase-type esterase" evidence="1">
    <location>
        <begin position="27"/>
        <end position="192"/>
    </location>
</feature>
<dbReference type="Pfam" id="PF13472">
    <property type="entry name" value="Lipase_GDSL_2"/>
    <property type="match status" value="1"/>
</dbReference>
<organism evidence="2 3">
    <name type="scientific">Epibacterium ulvae</name>
    <dbReference type="NCBI Taxonomy" id="1156985"/>
    <lineage>
        <taxon>Bacteria</taxon>
        <taxon>Pseudomonadati</taxon>
        <taxon>Pseudomonadota</taxon>
        <taxon>Alphaproteobacteria</taxon>
        <taxon>Rhodobacterales</taxon>
        <taxon>Roseobacteraceae</taxon>
        <taxon>Epibacterium</taxon>
    </lineage>
</organism>
<dbReference type="AlphaFoldDB" id="A0A1G5R6Y9"/>
<keyword evidence="3" id="KW-1185">Reference proteome</keyword>
<dbReference type="CDD" id="cd01822">
    <property type="entry name" value="Lysophospholipase_L1_like"/>
    <property type="match status" value="1"/>
</dbReference>
<dbReference type="EMBL" id="FMWG01000009">
    <property type="protein sequence ID" value="SCZ69736.1"/>
    <property type="molecule type" value="Genomic_DNA"/>
</dbReference>
<reference evidence="2 3" key="1">
    <citation type="submission" date="2016-10" db="EMBL/GenBank/DDBJ databases">
        <authorList>
            <person name="de Groot N.N."/>
        </authorList>
    </citation>
    <scope>NUCLEOTIDE SEQUENCE [LARGE SCALE GENOMIC DNA]</scope>
    <source>
        <strain evidence="2 3">U95</strain>
    </source>
</reference>
<sequence>MLHKVAFILGFIFYAGLAQADPLRLLAFGDSLVQGYGLSQEEGFVPQLEARLQNEGYDIEVINAGVSGDTTAGGAARIDWALAEPFDAILILLGGNDALRGLPPAQAKANLGKIIAISQEKGLKVFLVGVQGPGNYGQAYQTEFDQIYSDLAHQFGVVVYSDIFAGISERVSGGDRLSLFMQADGIHPNGLGVGVNIEGLLPRLKALIESFL</sequence>
<dbReference type="Proteomes" id="UP000198767">
    <property type="component" value="Unassembled WGS sequence"/>
</dbReference>